<reference evidence="2" key="8">
    <citation type="journal article" date="2005" name="Science">
        <title>Antisense Transcription in the Mammalian Transcriptome.</title>
        <authorList>
            <consortium name="RIKEN Genome Exploration Research Group and Genome Science Group (Genome Network Project Core Group) and the FANTOM Consortium"/>
        </authorList>
    </citation>
    <scope>NUCLEOTIDE SEQUENCE</scope>
    <source>
        <strain evidence="2">C57BL/6J</strain>
        <tissue evidence="2">Cerebellum</tissue>
    </source>
</reference>
<evidence type="ECO:0000256" key="1">
    <source>
        <dbReference type="SAM" id="Phobius"/>
    </source>
</evidence>
<sequence length="167" mass="18756">LVLLVTFDLWLSLCFVCVRIWVFFFFFLGFVVVLLLRACWTWAGCTPLGYRGLPAAYLLLHFSIPLPRGPSEPLPWHCGSRAWFKAVARVSEVGSYRPPTLLPHPPPLALGGDIAGTKVSLWVPTGLWPTCPWPSSFWPQLSSYRLRWGLRPRALPCGLGDLSLTCF</sequence>
<reference evidence="2" key="2">
    <citation type="journal article" date="2000" name="Genome Res.">
        <title>Normalization and subtraction of cap-trapper-selected cDNAs to prepare full-length cDNA libraries for rapid discovery of new genes.</title>
        <authorList>
            <person name="Carninci P."/>
            <person name="Shibata Y."/>
            <person name="Hayatsu N."/>
            <person name="Sugahara Y."/>
            <person name="Shibata K."/>
            <person name="Itoh M."/>
            <person name="Konno H."/>
            <person name="Okazaki Y."/>
            <person name="Muramatsu M."/>
            <person name="Hayashizaki Y."/>
        </authorList>
    </citation>
    <scope>NUCLEOTIDE SEQUENCE</scope>
    <source>
        <strain evidence="2">C57BL/6J</strain>
        <tissue evidence="2">Cerebellum</tissue>
    </source>
</reference>
<reference evidence="2" key="6">
    <citation type="journal article" date="2002" name="Nature">
        <title>Analysis of the mouse transcriptome based on functional annotation of 60,770 full-length cDNAs.</title>
        <authorList>
            <consortium name="The FANTOM Consortium and the RIKEN Genome Exploration Research Group Phase I and II Team"/>
        </authorList>
    </citation>
    <scope>NUCLEOTIDE SEQUENCE</scope>
    <source>
        <strain evidence="2">C57BL/6J</strain>
        <tissue evidence="2">Cerebellum</tissue>
    </source>
</reference>
<evidence type="ECO:0000313" key="2">
    <source>
        <dbReference type="EMBL" id="BAC33000.1"/>
    </source>
</evidence>
<reference evidence="2" key="4">
    <citation type="journal article" date="2001" name="Nature">
        <title>Functional annotation of a full-length mouse cDNA collection.</title>
        <authorList>
            <consortium name="The RIKEN Genome Exploration Research Group Phase II Team and the FANTOM Consortium"/>
        </authorList>
    </citation>
    <scope>NUCLEOTIDE SEQUENCE</scope>
    <source>
        <strain evidence="2">C57BL/6J</strain>
        <tissue evidence="2">Cerebellum</tissue>
    </source>
</reference>
<proteinExistence type="evidence at transcript level"/>
<reference evidence="2" key="3">
    <citation type="journal article" date="2000" name="Genome Res.">
        <title>RIKEN integrated sequence analysis (RISA) system--384-format sequencing pipeline with 384 multicapillary sequencer.</title>
        <authorList>
            <person name="Shibata K."/>
            <person name="Itoh M."/>
            <person name="Aizawa K."/>
            <person name="Nagaoka S."/>
            <person name="Sasaki N."/>
            <person name="Carninci P."/>
            <person name="Konno H."/>
            <person name="Akiyama J."/>
            <person name="Nishi K."/>
            <person name="Kitsunai T."/>
            <person name="Tashiro H."/>
            <person name="Itoh M."/>
            <person name="Sumi N."/>
            <person name="Ishii Y."/>
            <person name="Nakamura S."/>
            <person name="Hazama M."/>
            <person name="Nishine T."/>
            <person name="Harada A."/>
            <person name="Yamamoto R."/>
            <person name="Matsumoto H."/>
            <person name="Sakaguchi S."/>
            <person name="Ikegami T."/>
            <person name="Kashiwagi K."/>
            <person name="Fujiwake S."/>
            <person name="Inoue K."/>
            <person name="Togawa Y."/>
            <person name="Izawa M."/>
            <person name="Ohara E."/>
            <person name="Watahiki M."/>
            <person name="Yoneda Y."/>
            <person name="Ishikawa T."/>
            <person name="Ozawa K."/>
            <person name="Tanaka T."/>
            <person name="Matsuura S."/>
            <person name="Kawai J."/>
            <person name="Okazaki Y."/>
            <person name="Muramatsu M."/>
            <person name="Inoue Y."/>
            <person name="Kira A."/>
            <person name="Hayashizaki Y."/>
        </authorList>
    </citation>
    <scope>NUCLEOTIDE SEQUENCE</scope>
    <source>
        <strain evidence="2">C57BL/6J</strain>
        <tissue evidence="2">Cerebellum</tissue>
    </source>
</reference>
<reference evidence="2" key="5">
    <citation type="submission" date="2001-07" db="EMBL/GenBank/DDBJ databases">
        <authorList>
            <person name="Adachi J."/>
            <person name="Aizawa K."/>
            <person name="Akimura T."/>
            <person name="Arakawa T."/>
            <person name="Bono H."/>
            <person name="Carninci P."/>
            <person name="Fukuda S."/>
            <person name="Furuno M."/>
            <person name="Hanagaki T."/>
            <person name="Hara A."/>
            <person name="Hashizume W."/>
            <person name="Hayashida K."/>
            <person name="Hayatsu N."/>
            <person name="Hiramoto K."/>
            <person name="Hiraoka T."/>
            <person name="Hirozane T."/>
            <person name="Hori F."/>
            <person name="Imotani K."/>
            <person name="Ishii Y."/>
            <person name="Itoh M."/>
            <person name="Kagawa I."/>
            <person name="Kasukawa T."/>
            <person name="Katoh H."/>
            <person name="Kawai J."/>
            <person name="Kojima Y."/>
            <person name="Kondo S."/>
            <person name="Konno H."/>
            <person name="Kouda M."/>
            <person name="Koya S."/>
            <person name="Kurihara C."/>
            <person name="Matsuyama T."/>
            <person name="Miyazaki A."/>
            <person name="Murata M."/>
            <person name="Nakamura M."/>
            <person name="Nishi K."/>
            <person name="Nomura K."/>
            <person name="Numazaki R."/>
            <person name="Ohno M."/>
            <person name="Ohsato N."/>
            <person name="Okazaki Y."/>
            <person name="Saito R."/>
            <person name="Saitoh H."/>
            <person name="Sakai C."/>
            <person name="Sakai K."/>
            <person name="Sakazume N."/>
            <person name="Sano H."/>
            <person name="Sasaki D."/>
            <person name="Shibata K."/>
            <person name="Shinagawa A."/>
            <person name="Shiraki T."/>
            <person name="Sogabe Y."/>
            <person name="Tagami M."/>
            <person name="Tagawa A."/>
            <person name="Takahashi F."/>
            <person name="Takaku-Akahira S."/>
            <person name="Takeda Y."/>
            <person name="Tanaka T."/>
            <person name="Tomaru A."/>
            <person name="Toya T."/>
            <person name="Yasunishi A."/>
            <person name="Muramatsu M."/>
            <person name="Hayashizaki Y."/>
        </authorList>
    </citation>
    <scope>NUCLEOTIDE SEQUENCE</scope>
    <source>
        <strain evidence="2">C57BL/6J</strain>
        <tissue evidence="2">Cerebellum</tissue>
    </source>
</reference>
<reference evidence="2" key="7">
    <citation type="journal article" date="2005" name="Science">
        <title>The Transcriptional Landscape of the Mammalian Genome.</title>
        <authorList>
            <consortium name="The FANTOM Consortium"/>
            <consortium name="Riken Genome Exploration Research Group and Genome Science Group (Genome Network Project Core Group)"/>
        </authorList>
    </citation>
    <scope>NUCLEOTIDE SEQUENCE</scope>
    <source>
        <strain evidence="2">C57BL/6J</strain>
        <tissue evidence="2">Cerebellum</tissue>
    </source>
</reference>
<name>Q8BXG2_MOUSE</name>
<protein>
    <submittedName>
        <fullName evidence="2">Uncharacterized protein</fullName>
    </submittedName>
</protein>
<reference evidence="2" key="1">
    <citation type="journal article" date="1999" name="Methods Enzymol.">
        <title>High-efficiency full-length cDNA cloning.</title>
        <authorList>
            <person name="Carninci P."/>
            <person name="Hayashizaki Y."/>
        </authorList>
    </citation>
    <scope>NUCLEOTIDE SEQUENCE</scope>
    <source>
        <strain evidence="2">C57BL/6J</strain>
        <tissue evidence="2">Cerebellum</tissue>
    </source>
</reference>
<dbReference type="EMBL" id="AK047224">
    <property type="protein sequence ID" value="BAC33000.1"/>
    <property type="molecule type" value="mRNA"/>
</dbReference>
<keyword evidence="1" id="KW-1133">Transmembrane helix</keyword>
<dbReference type="AlphaFoldDB" id="Q8BXG2"/>
<evidence type="ECO:0000313" key="3">
    <source>
        <dbReference type="MGI" id="MGI:96911"/>
    </source>
</evidence>
<feature type="transmembrane region" description="Helical" evidence="1">
    <location>
        <begin position="20"/>
        <end position="43"/>
    </location>
</feature>
<feature type="non-terminal residue" evidence="2">
    <location>
        <position position="1"/>
    </location>
</feature>
<keyword evidence="1" id="KW-0472">Membrane</keyword>
<gene>
    <name evidence="3" type="primary">Mafg</name>
</gene>
<keyword evidence="1" id="KW-0812">Transmembrane</keyword>
<dbReference type="AGR" id="MGI:96911"/>
<organism evidence="2">
    <name type="scientific">Mus musculus</name>
    <name type="common">Mouse</name>
    <dbReference type="NCBI Taxonomy" id="10090"/>
    <lineage>
        <taxon>Eukaryota</taxon>
        <taxon>Metazoa</taxon>
        <taxon>Chordata</taxon>
        <taxon>Craniata</taxon>
        <taxon>Vertebrata</taxon>
        <taxon>Euteleostomi</taxon>
        <taxon>Mammalia</taxon>
        <taxon>Eutheria</taxon>
        <taxon>Euarchontoglires</taxon>
        <taxon>Glires</taxon>
        <taxon>Rodentia</taxon>
        <taxon>Myomorpha</taxon>
        <taxon>Muroidea</taxon>
        <taxon>Muridae</taxon>
        <taxon>Murinae</taxon>
        <taxon>Mus</taxon>
        <taxon>Mus</taxon>
    </lineage>
</organism>
<dbReference type="MGI" id="MGI:96911">
    <property type="gene designation" value="Mafg"/>
</dbReference>
<accession>Q8BXG2</accession>